<name>A0A934N5E7_9GAMM</name>
<dbReference type="Proteomes" id="UP000628710">
    <property type="component" value="Unassembled WGS sequence"/>
</dbReference>
<feature type="transmembrane region" description="Helical" evidence="2">
    <location>
        <begin position="6"/>
        <end position="23"/>
    </location>
</feature>
<dbReference type="EMBL" id="JAEMNX010000003">
    <property type="protein sequence ID" value="MBJ7536966.1"/>
    <property type="molecule type" value="Genomic_DNA"/>
</dbReference>
<feature type="transmembrane region" description="Helical" evidence="2">
    <location>
        <begin position="190"/>
        <end position="209"/>
    </location>
</feature>
<dbReference type="AlphaFoldDB" id="A0A934N5E7"/>
<organism evidence="3 4">
    <name type="scientific">Marinomonas transparens</name>
    <dbReference type="NCBI Taxonomy" id="2795388"/>
    <lineage>
        <taxon>Bacteria</taxon>
        <taxon>Pseudomonadati</taxon>
        <taxon>Pseudomonadota</taxon>
        <taxon>Gammaproteobacteria</taxon>
        <taxon>Oceanospirillales</taxon>
        <taxon>Oceanospirillaceae</taxon>
        <taxon>Marinomonas</taxon>
    </lineage>
</organism>
<feature type="transmembrane region" description="Helical" evidence="2">
    <location>
        <begin position="30"/>
        <end position="51"/>
    </location>
</feature>
<proteinExistence type="predicted"/>
<evidence type="ECO:0000256" key="2">
    <source>
        <dbReference type="SAM" id="Phobius"/>
    </source>
</evidence>
<feature type="transmembrane region" description="Helical" evidence="2">
    <location>
        <begin position="57"/>
        <end position="76"/>
    </location>
</feature>
<keyword evidence="2" id="KW-0472">Membrane</keyword>
<keyword evidence="2" id="KW-0812">Transmembrane</keyword>
<feature type="transmembrane region" description="Helical" evidence="2">
    <location>
        <begin position="162"/>
        <end position="184"/>
    </location>
</feature>
<feature type="region of interest" description="Disordered" evidence="1">
    <location>
        <begin position="272"/>
        <end position="294"/>
    </location>
</feature>
<feature type="transmembrane region" description="Helical" evidence="2">
    <location>
        <begin position="128"/>
        <end position="150"/>
    </location>
</feature>
<evidence type="ECO:0000313" key="4">
    <source>
        <dbReference type="Proteomes" id="UP000628710"/>
    </source>
</evidence>
<feature type="compositionally biased region" description="Polar residues" evidence="1">
    <location>
        <begin position="282"/>
        <end position="294"/>
    </location>
</feature>
<feature type="transmembrane region" description="Helical" evidence="2">
    <location>
        <begin position="88"/>
        <end position="108"/>
    </location>
</feature>
<evidence type="ECO:0008006" key="5">
    <source>
        <dbReference type="Google" id="ProtNLM"/>
    </source>
</evidence>
<sequence length="294" mass="34037">MTWMLPSSLALLIKCILFFYSNVHKKTYFFLFLISTFFLNLFELVAFFRIGHDLLTLKLYYCSAVFTSLYLLITCSEITKSANFTKSHLSPLIAALLSATISFTDYIISDFSILPNQSITRVAGDYYFIFQLYILFCLIFSLSLLIKNAFNQKNPHIKKHCRVALFAFIPFITMPIILIILMHLGYKVSMAGYLSLATCLMLFIFITLSDKHKLFSMMKLVPFSSERTHHLALKDLMERLSRPSVGEYVDMKSLLKEIEILVIKNTYHHTNSQKETARRLNMSESSLSRKNQKN</sequence>
<evidence type="ECO:0000313" key="3">
    <source>
        <dbReference type="EMBL" id="MBJ7536966.1"/>
    </source>
</evidence>
<comment type="caution">
    <text evidence="3">The sequence shown here is derived from an EMBL/GenBank/DDBJ whole genome shotgun (WGS) entry which is preliminary data.</text>
</comment>
<gene>
    <name evidence="3" type="ORF">I8J31_04650</name>
</gene>
<evidence type="ECO:0000256" key="1">
    <source>
        <dbReference type="SAM" id="MobiDB-lite"/>
    </source>
</evidence>
<reference evidence="3" key="1">
    <citation type="submission" date="2020-12" db="EMBL/GenBank/DDBJ databases">
        <title>Marinomonas arctica sp. nov., a psychrotolerant bacterium isolated from the Arctic.</title>
        <authorList>
            <person name="Zhang Y."/>
        </authorList>
    </citation>
    <scope>NUCLEOTIDE SEQUENCE</scope>
    <source>
        <strain evidence="3">C1424</strain>
    </source>
</reference>
<protein>
    <recommendedName>
        <fullName evidence="5">Histidine kinase N-terminal 7TM region domain-containing protein</fullName>
    </recommendedName>
</protein>
<accession>A0A934N5E7</accession>
<keyword evidence="4" id="KW-1185">Reference proteome</keyword>
<keyword evidence="2" id="KW-1133">Transmembrane helix</keyword>